<accession>A0A380ZUR1</accession>
<sequence length="648" mass="72146">MLQHKPNGNKKIAQPTSKIYNAASIALHRLQGMNRVVEVKIVIEGTFIKVFNHFSLWQSASKHHRFELKLPFDALDDDDENHELNAAQQFIGKRLTAMFSYKDIEDSPERAFVGVIMEVGYEQQESSLGSIVITGYSPTILLDLAPHTQSFGGQQSISLDSIAEQVIKEGINKDKYQVRVDCAYTKNLLYAAQYNETHYNYLARMAEAYGEQFFYDGEVLHFGQLPVPEKPLELIYGSNLSDVKVKMQARHVNPTFYGYSSSRDQKLTSVEAQVNHVSDIAKRAYQISKSKITTPSLRVAPIRASTDKDIEASQNGAAGSKASEVFVTTGSTSIPFLYPGCTADLRMRKRDTHETGYFTKIMITEVHHQVDGRGHYTGRFEAISSDSGHLPRPDFELPLAEAQVAKVISNADPENQGRVQVRFDWQLHDTTDWIRVMTPDAGSSNKVSKNRGFMAIPEVGDQVMIGFQHNHPDRPFVMGGMFHGKVGAGGGINNHMRSIQTKSGIKILMNDDEKSITIKDPSGNTWYMDGQGNIEVTAPETITLNSKNMNINVSENMNTNVGMNATESIGMVKSLSTGLGNFLNVGANFMVNVVGKMIEMIQGDKESQIEQDRVKMSSGKIMTQSQGENEFHSEKEVQNNSSEQSKTF</sequence>
<dbReference type="Proteomes" id="UP000255515">
    <property type="component" value="Unassembled WGS sequence"/>
</dbReference>
<reference evidence="3 4" key="1">
    <citation type="submission" date="2018-06" db="EMBL/GenBank/DDBJ databases">
        <authorList>
            <consortium name="Pathogen Informatics"/>
            <person name="Doyle S."/>
        </authorList>
    </citation>
    <scope>NUCLEOTIDE SEQUENCE [LARGE SCALE GENOMIC DNA]</scope>
    <source>
        <strain evidence="3 4">NCTC11661</strain>
    </source>
</reference>
<dbReference type="SUPFAM" id="SSF69279">
    <property type="entry name" value="Phage tail proteins"/>
    <property type="match status" value="1"/>
</dbReference>
<gene>
    <name evidence="3" type="ORF">NCTC11661_01557</name>
</gene>
<dbReference type="SUPFAM" id="SSF69255">
    <property type="entry name" value="gp5 N-terminal domain-like"/>
    <property type="match status" value="1"/>
</dbReference>
<dbReference type="RefSeq" id="WP_115644245.1">
    <property type="nucleotide sequence ID" value="NZ_UFTJ01000003.1"/>
</dbReference>
<evidence type="ECO:0000256" key="1">
    <source>
        <dbReference type="SAM" id="MobiDB-lite"/>
    </source>
</evidence>
<dbReference type="SUPFAM" id="SSF69349">
    <property type="entry name" value="Phage fibre proteins"/>
    <property type="match status" value="1"/>
</dbReference>
<name>A0A380ZUR1_9FLAO</name>
<dbReference type="InterPro" id="IPR006531">
    <property type="entry name" value="Gp5/Vgr_OB"/>
</dbReference>
<protein>
    <submittedName>
        <fullName evidence="3">Uncharacterized protein conserved in bacteria</fullName>
    </submittedName>
</protein>
<dbReference type="AlphaFoldDB" id="A0A380ZUR1"/>
<dbReference type="EMBL" id="UFTJ01000003">
    <property type="protein sequence ID" value="SUV52419.1"/>
    <property type="molecule type" value="Genomic_DNA"/>
</dbReference>
<feature type="region of interest" description="Disordered" evidence="1">
    <location>
        <begin position="609"/>
        <end position="648"/>
    </location>
</feature>
<proteinExistence type="predicted"/>
<dbReference type="InterPro" id="IPR037026">
    <property type="entry name" value="Vgr_OB-fold_dom_sf"/>
</dbReference>
<dbReference type="Pfam" id="PF04717">
    <property type="entry name" value="Phage_base_V"/>
    <property type="match status" value="1"/>
</dbReference>
<feature type="compositionally biased region" description="Polar residues" evidence="1">
    <location>
        <begin position="638"/>
        <end position="648"/>
    </location>
</feature>
<dbReference type="Pfam" id="PF05954">
    <property type="entry name" value="Phage_GPD"/>
    <property type="match status" value="1"/>
</dbReference>
<dbReference type="Gene3D" id="3.55.50.10">
    <property type="entry name" value="Baseplate protein-like domains"/>
    <property type="match status" value="1"/>
</dbReference>
<evidence type="ECO:0000313" key="4">
    <source>
        <dbReference type="Proteomes" id="UP000255515"/>
    </source>
</evidence>
<organism evidence="3 4">
    <name type="scientific">Bergeyella zoohelcum</name>
    <dbReference type="NCBI Taxonomy" id="1015"/>
    <lineage>
        <taxon>Bacteria</taxon>
        <taxon>Pseudomonadati</taxon>
        <taxon>Bacteroidota</taxon>
        <taxon>Flavobacteriia</taxon>
        <taxon>Flavobacteriales</taxon>
        <taxon>Weeksellaceae</taxon>
        <taxon>Bergeyella</taxon>
    </lineage>
</organism>
<dbReference type="Gene3D" id="2.30.110.50">
    <property type="match status" value="1"/>
</dbReference>
<feature type="domain" description="Gp5/Type VI secretion system Vgr protein OB-fold" evidence="2">
    <location>
        <begin position="404"/>
        <end position="482"/>
    </location>
</feature>
<evidence type="ECO:0000313" key="3">
    <source>
        <dbReference type="EMBL" id="SUV52419.1"/>
    </source>
</evidence>
<dbReference type="Gene3D" id="2.40.50.230">
    <property type="entry name" value="Gp5 N-terminal domain"/>
    <property type="match status" value="1"/>
</dbReference>
<dbReference type="Gene3D" id="4.10.220.110">
    <property type="match status" value="1"/>
</dbReference>
<evidence type="ECO:0000259" key="2">
    <source>
        <dbReference type="Pfam" id="PF04717"/>
    </source>
</evidence>